<name>A0AAQ4D338_AMBAM</name>
<evidence type="ECO:0000256" key="1">
    <source>
        <dbReference type="SAM" id="MobiDB-lite"/>
    </source>
</evidence>
<sequence>MMSDSRPQAFVLYSLYCVYRGPRESDVADSALSLKSFPEAGQAASGVVDDVSIASSSRRGATERDRSTPSAGSRQMTSSAGVSGAASPSGVSVTEKRVSSAKETQSLQGGIPSEQASPPLASGASTPEAKSHLKMAKPVRPKKQAGNPTRANPSLPSFVRSRDSPTSGPSNHPHAVKGPEAVQASNATSRQQSPPSTPGAMPSGAATPTSGNDLEMAKTGYLRERSPLRTPQRTPGTHSLLPRERTSFRRSYMTREFKGARGQSSPTLPFTISPKELTMVDAASATPEVQANTRRAGSSSVASPLN</sequence>
<dbReference type="AlphaFoldDB" id="A0AAQ4D338"/>
<organism evidence="2 3">
    <name type="scientific">Amblyomma americanum</name>
    <name type="common">Lone star tick</name>
    <dbReference type="NCBI Taxonomy" id="6943"/>
    <lineage>
        <taxon>Eukaryota</taxon>
        <taxon>Metazoa</taxon>
        <taxon>Ecdysozoa</taxon>
        <taxon>Arthropoda</taxon>
        <taxon>Chelicerata</taxon>
        <taxon>Arachnida</taxon>
        <taxon>Acari</taxon>
        <taxon>Parasitiformes</taxon>
        <taxon>Ixodida</taxon>
        <taxon>Ixodoidea</taxon>
        <taxon>Ixodidae</taxon>
        <taxon>Amblyomminae</taxon>
        <taxon>Amblyomma</taxon>
    </lineage>
</organism>
<protein>
    <submittedName>
        <fullName evidence="2">Uncharacterized protein</fullName>
    </submittedName>
</protein>
<proteinExistence type="predicted"/>
<accession>A0AAQ4D338</accession>
<feature type="region of interest" description="Disordered" evidence="1">
    <location>
        <begin position="41"/>
        <end position="250"/>
    </location>
</feature>
<feature type="compositionally biased region" description="Basic and acidic residues" evidence="1">
    <location>
        <begin position="241"/>
        <end position="250"/>
    </location>
</feature>
<evidence type="ECO:0000313" key="3">
    <source>
        <dbReference type="Proteomes" id="UP001321473"/>
    </source>
</evidence>
<dbReference type="EMBL" id="JARKHS020035813">
    <property type="protein sequence ID" value="KAK8756878.1"/>
    <property type="molecule type" value="Genomic_DNA"/>
</dbReference>
<reference evidence="2 3" key="1">
    <citation type="journal article" date="2023" name="Arcadia Sci">
        <title>De novo assembly of a long-read Amblyomma americanum tick genome.</title>
        <authorList>
            <person name="Chou S."/>
            <person name="Poskanzer K.E."/>
            <person name="Rollins M."/>
            <person name="Thuy-Boun P.S."/>
        </authorList>
    </citation>
    <scope>NUCLEOTIDE SEQUENCE [LARGE SCALE GENOMIC DNA]</scope>
    <source>
        <strain evidence="2">F_SG_1</strain>
        <tissue evidence="2">Salivary glands</tissue>
    </source>
</reference>
<feature type="compositionally biased region" description="Low complexity" evidence="1">
    <location>
        <begin position="78"/>
        <end position="93"/>
    </location>
</feature>
<dbReference type="Proteomes" id="UP001321473">
    <property type="component" value="Unassembled WGS sequence"/>
</dbReference>
<evidence type="ECO:0000313" key="2">
    <source>
        <dbReference type="EMBL" id="KAK8756878.1"/>
    </source>
</evidence>
<feature type="compositionally biased region" description="Polar residues" evidence="1">
    <location>
        <begin position="287"/>
        <end position="306"/>
    </location>
</feature>
<gene>
    <name evidence="2" type="ORF">V5799_000419</name>
</gene>
<feature type="compositionally biased region" description="Polar residues" evidence="1">
    <location>
        <begin position="183"/>
        <end position="194"/>
    </location>
</feature>
<feature type="compositionally biased region" description="Polar residues" evidence="1">
    <location>
        <begin position="68"/>
        <end position="77"/>
    </location>
</feature>
<feature type="region of interest" description="Disordered" evidence="1">
    <location>
        <begin position="286"/>
        <end position="306"/>
    </location>
</feature>
<feature type="compositionally biased region" description="Polar residues" evidence="1">
    <location>
        <begin position="146"/>
        <end position="155"/>
    </location>
</feature>
<keyword evidence="3" id="KW-1185">Reference proteome</keyword>
<comment type="caution">
    <text evidence="2">The sequence shown here is derived from an EMBL/GenBank/DDBJ whole genome shotgun (WGS) entry which is preliminary data.</text>
</comment>
<feature type="compositionally biased region" description="Basic residues" evidence="1">
    <location>
        <begin position="132"/>
        <end position="143"/>
    </location>
</feature>